<reference evidence="5" key="1">
    <citation type="submission" date="2020-10" db="EMBL/GenBank/DDBJ databases">
        <authorList>
            <person name="Gilroy R."/>
        </authorList>
    </citation>
    <scope>NUCLEOTIDE SEQUENCE</scope>
    <source>
        <strain evidence="5">18911</strain>
    </source>
</reference>
<organism evidence="5 6">
    <name type="scientific">Candidatus Stercoripulliclostridium merdigallinarum</name>
    <dbReference type="NCBI Taxonomy" id="2840951"/>
    <lineage>
        <taxon>Bacteria</taxon>
        <taxon>Bacillati</taxon>
        <taxon>Bacillota</taxon>
        <taxon>Clostridia</taxon>
        <taxon>Eubacteriales</taxon>
        <taxon>Candidatus Stercoripulliclostridium</taxon>
    </lineage>
</organism>
<sequence length="224" mass="24358">MAVKKYFQKFLRQIPNILTLYRIAAAVAIMFMPPYETAFYVVYALAGVSDLFDGVIARALKSDSRFGSTADTVADVLLTLTGTHVVISNMQPLDYGILSVVVVMFASRAFGAIVALIRFKKFAMLHTAANKIGLVAFFLIPFFYQMCAEVGAEGILIYTITGFCILGAIEEVFIELLIPSFDESVLSIVTVINRRKKAAATAATAAEKAAENPSETEQADKSAE</sequence>
<dbReference type="GO" id="GO:0016020">
    <property type="term" value="C:membrane"/>
    <property type="evidence" value="ECO:0007669"/>
    <property type="project" value="InterPro"/>
</dbReference>
<keyword evidence="4" id="KW-0472">Membrane</keyword>
<dbReference type="InterPro" id="IPR043130">
    <property type="entry name" value="CDP-OH_PTrfase_TM_dom"/>
</dbReference>
<reference evidence="5" key="2">
    <citation type="journal article" date="2021" name="PeerJ">
        <title>Extensive microbial diversity within the chicken gut microbiome revealed by metagenomics and culture.</title>
        <authorList>
            <person name="Gilroy R."/>
            <person name="Ravi A."/>
            <person name="Getino M."/>
            <person name="Pursley I."/>
            <person name="Horton D.L."/>
            <person name="Alikhan N.F."/>
            <person name="Baker D."/>
            <person name="Gharbi K."/>
            <person name="Hall N."/>
            <person name="Watson M."/>
            <person name="Adriaenssens E.M."/>
            <person name="Foster-Nyarko E."/>
            <person name="Jarju S."/>
            <person name="Secka A."/>
            <person name="Antonio M."/>
            <person name="Oren A."/>
            <person name="Chaudhuri R.R."/>
            <person name="La Ragione R."/>
            <person name="Hildebrand F."/>
            <person name="Pallen M.J."/>
        </authorList>
    </citation>
    <scope>NUCLEOTIDE SEQUENCE</scope>
    <source>
        <strain evidence="5">18911</strain>
    </source>
</reference>
<dbReference type="PROSITE" id="PS00379">
    <property type="entry name" value="CDP_ALCOHOL_P_TRANSF"/>
    <property type="match status" value="1"/>
</dbReference>
<dbReference type="EMBL" id="DVNF01000085">
    <property type="protein sequence ID" value="HIU60340.1"/>
    <property type="molecule type" value="Genomic_DNA"/>
</dbReference>
<feature type="transmembrane region" description="Helical" evidence="4">
    <location>
        <begin position="96"/>
        <end position="116"/>
    </location>
</feature>
<gene>
    <name evidence="5" type="ORF">IAB05_02985</name>
</gene>
<keyword evidence="1 2" id="KW-0808">Transferase</keyword>
<feature type="region of interest" description="Disordered" evidence="3">
    <location>
        <begin position="205"/>
        <end position="224"/>
    </location>
</feature>
<evidence type="ECO:0000313" key="6">
    <source>
        <dbReference type="Proteomes" id="UP000824094"/>
    </source>
</evidence>
<feature type="transmembrane region" description="Helical" evidence="4">
    <location>
        <begin position="156"/>
        <end position="178"/>
    </location>
</feature>
<dbReference type="InterPro" id="IPR048254">
    <property type="entry name" value="CDP_ALCOHOL_P_TRANSF_CS"/>
</dbReference>
<accession>A0A9D1MH41</accession>
<evidence type="ECO:0000256" key="1">
    <source>
        <dbReference type="ARBA" id="ARBA00022679"/>
    </source>
</evidence>
<dbReference type="GO" id="GO:0016780">
    <property type="term" value="F:phosphotransferase activity, for other substituted phosphate groups"/>
    <property type="evidence" value="ECO:0007669"/>
    <property type="project" value="InterPro"/>
</dbReference>
<feature type="transmembrane region" description="Helical" evidence="4">
    <location>
        <begin position="14"/>
        <end position="32"/>
    </location>
</feature>
<dbReference type="Pfam" id="PF01066">
    <property type="entry name" value="CDP-OH_P_transf"/>
    <property type="match status" value="1"/>
</dbReference>
<protein>
    <submittedName>
        <fullName evidence="5">CDP-alcohol phosphatidyltransferase family protein</fullName>
    </submittedName>
</protein>
<evidence type="ECO:0000256" key="2">
    <source>
        <dbReference type="RuleBase" id="RU003750"/>
    </source>
</evidence>
<keyword evidence="4" id="KW-1133">Transmembrane helix</keyword>
<dbReference type="InterPro" id="IPR000462">
    <property type="entry name" value="CDP-OH_P_trans"/>
</dbReference>
<evidence type="ECO:0000313" key="5">
    <source>
        <dbReference type="EMBL" id="HIU60340.1"/>
    </source>
</evidence>
<dbReference type="GO" id="GO:0008654">
    <property type="term" value="P:phospholipid biosynthetic process"/>
    <property type="evidence" value="ECO:0007669"/>
    <property type="project" value="InterPro"/>
</dbReference>
<comment type="caution">
    <text evidence="5">The sequence shown here is derived from an EMBL/GenBank/DDBJ whole genome shotgun (WGS) entry which is preliminary data.</text>
</comment>
<dbReference type="Gene3D" id="1.20.120.1760">
    <property type="match status" value="1"/>
</dbReference>
<evidence type="ECO:0000256" key="3">
    <source>
        <dbReference type="SAM" id="MobiDB-lite"/>
    </source>
</evidence>
<comment type="similarity">
    <text evidence="2">Belongs to the CDP-alcohol phosphatidyltransferase class-I family.</text>
</comment>
<feature type="transmembrane region" description="Helical" evidence="4">
    <location>
        <begin position="128"/>
        <end position="144"/>
    </location>
</feature>
<keyword evidence="4" id="KW-0812">Transmembrane</keyword>
<dbReference type="AlphaFoldDB" id="A0A9D1MH41"/>
<name>A0A9D1MH41_9FIRM</name>
<proteinExistence type="inferred from homology"/>
<evidence type="ECO:0000256" key="4">
    <source>
        <dbReference type="SAM" id="Phobius"/>
    </source>
</evidence>
<dbReference type="Proteomes" id="UP000824094">
    <property type="component" value="Unassembled WGS sequence"/>
</dbReference>